<evidence type="ECO:0000313" key="10">
    <source>
        <dbReference type="EMBL" id="BAM40454.1"/>
    </source>
</evidence>
<evidence type="ECO:0000256" key="2">
    <source>
        <dbReference type="ARBA" id="ARBA00006595"/>
    </source>
</evidence>
<keyword evidence="4 9" id="KW-0812">Transmembrane</keyword>
<evidence type="ECO:0000256" key="1">
    <source>
        <dbReference type="ARBA" id="ARBA00004141"/>
    </source>
</evidence>
<feature type="transmembrane region" description="Helical" evidence="9">
    <location>
        <begin position="177"/>
        <end position="199"/>
    </location>
</feature>
<feature type="transmembrane region" description="Helical" evidence="9">
    <location>
        <begin position="567"/>
        <end position="584"/>
    </location>
</feature>
<dbReference type="GO" id="GO:0006865">
    <property type="term" value="P:amino acid transport"/>
    <property type="evidence" value="ECO:0007669"/>
    <property type="project" value="UniProtKB-KW"/>
</dbReference>
<feature type="transmembrane region" description="Helical" evidence="9">
    <location>
        <begin position="414"/>
        <end position="433"/>
    </location>
</feature>
<comment type="subcellular location">
    <subcellularLocation>
        <location evidence="1">Membrane</location>
        <topology evidence="1">Multi-pass membrane protein</topology>
    </subcellularLocation>
</comment>
<evidence type="ECO:0000256" key="6">
    <source>
        <dbReference type="ARBA" id="ARBA00022989"/>
    </source>
</evidence>
<evidence type="ECO:0000313" key="11">
    <source>
        <dbReference type="Proteomes" id="UP000003786"/>
    </source>
</evidence>
<feature type="region of interest" description="Disordered" evidence="8">
    <location>
        <begin position="356"/>
        <end position="390"/>
    </location>
</feature>
<dbReference type="PANTHER" id="PTHR20772:SF2">
    <property type="entry name" value="PROTEIN FMP42"/>
    <property type="match status" value="1"/>
</dbReference>
<feature type="transmembrane region" description="Helical" evidence="9">
    <location>
        <begin position="477"/>
        <end position="495"/>
    </location>
</feature>
<dbReference type="EMBL" id="AP011947">
    <property type="protein sequence ID" value="BAM40454.1"/>
    <property type="molecule type" value="Genomic_DNA"/>
</dbReference>
<dbReference type="InterPro" id="IPR036259">
    <property type="entry name" value="MFS_trans_sf"/>
</dbReference>
<feature type="region of interest" description="Disordered" evidence="8">
    <location>
        <begin position="314"/>
        <end position="339"/>
    </location>
</feature>
<sequence>MLSITRMGPQCRDTDLNCENLFICNIDAMKIRFLYRCGLYFIISMLISPYYDGWSSTAKYLISEGVFSKYCCNNIECSRLSGLGPVCDDQAFNVGKLLSFYRISEFLSSIFTGFFMDNCGPKLTIVLAMALRMLSWLLIPLFPNTTGVVIFSCILCGIASNGVAFPVFTIAQYTKRYYNPAMISISISLCFGTFYMYILNFIKDRLPPFKPIWVIVVMLALTHVPLLVLAAFIFPNSLQKDVKLNAPEASRLSREKGEALEDIAISNSSASQGSIYAHKYVSDHKITSIEVDMNSTATLVYTKVDNTRKHLRLEDTEDVHSEDSEDYEPDGGLLPRTGSNYVGSRFADMDSAHMSTYRESVPPTSSGLSETNQNEDPGPGPYEERELAAQDPRGLEGAEEKWHFWEFWAILRRFDILTISVASMVGVISLTFAQESFPIAYGKDKVALNVNEILIPISFVFSLGSVFLLDKIGPVPIIVGMNIASCVLHLTMMFVDRVLSIFTSILMSLGYSLFMTQYYLYLDNQVPLKYQGSIKGFLVTSIGFVLFINIGLNYLSKTYFYTREIHLALLILRVLVTIPLIKFLRHTRRRSSAQELMV</sequence>
<dbReference type="Gene3D" id="1.20.1250.20">
    <property type="entry name" value="MFS general substrate transporter like domains"/>
    <property type="match status" value="2"/>
</dbReference>
<keyword evidence="11" id="KW-1185">Reference proteome</keyword>
<dbReference type="Proteomes" id="UP000003786">
    <property type="component" value="Chromosome 2"/>
</dbReference>
<reference evidence="10 11" key="1">
    <citation type="journal article" date="2012" name="MBio">
        <title>Comparative genome analysis of three eukaryotic parasites with differing abilities to transform leukocytes reveals key mediators of Theileria-induced leukocyte transformation.</title>
        <authorList>
            <person name="Hayashida K."/>
            <person name="Hara Y."/>
            <person name="Abe T."/>
            <person name="Yamasaki C."/>
            <person name="Toyoda A."/>
            <person name="Kosuge T."/>
            <person name="Suzuki Y."/>
            <person name="Sato Y."/>
            <person name="Kawashima S."/>
            <person name="Katayama T."/>
            <person name="Wakaguri H."/>
            <person name="Inoue N."/>
            <person name="Homma K."/>
            <person name="Tada-Umezaki M."/>
            <person name="Yagi Y."/>
            <person name="Fujii Y."/>
            <person name="Habara T."/>
            <person name="Kanehisa M."/>
            <person name="Watanabe H."/>
            <person name="Ito K."/>
            <person name="Gojobori T."/>
            <person name="Sugawara H."/>
            <person name="Imanishi T."/>
            <person name="Weir W."/>
            <person name="Gardner M."/>
            <person name="Pain A."/>
            <person name="Shiels B."/>
            <person name="Hattori M."/>
            <person name="Nene V."/>
            <person name="Sugimoto C."/>
        </authorList>
    </citation>
    <scope>NUCLEOTIDE SEQUENCE [LARGE SCALE GENOMIC DNA]</scope>
    <source>
        <strain evidence="10 11">Shintoku</strain>
    </source>
</reference>
<evidence type="ECO:0000256" key="8">
    <source>
        <dbReference type="SAM" id="MobiDB-lite"/>
    </source>
</evidence>
<dbReference type="OMA" id="FYTREIH"/>
<dbReference type="eggNOG" id="ENOG502QX83">
    <property type="taxonomic scope" value="Eukaryota"/>
</dbReference>
<feature type="transmembrane region" description="Helical" evidence="9">
    <location>
        <begin position="211"/>
        <end position="234"/>
    </location>
</feature>
<feature type="transmembrane region" description="Helical" evidence="9">
    <location>
        <begin position="501"/>
        <end position="522"/>
    </location>
</feature>
<dbReference type="VEuPathDB" id="PiroplasmaDB:TOT_020000710"/>
<keyword evidence="3" id="KW-0813">Transport</keyword>
<dbReference type="GO" id="GO:0016020">
    <property type="term" value="C:membrane"/>
    <property type="evidence" value="ECO:0007669"/>
    <property type="project" value="UniProtKB-SubCell"/>
</dbReference>
<keyword evidence="6 9" id="KW-1133">Transmembrane helix</keyword>
<feature type="transmembrane region" description="Helical" evidence="9">
    <location>
        <begin position="33"/>
        <end position="51"/>
    </location>
</feature>
<evidence type="ECO:0000256" key="3">
    <source>
        <dbReference type="ARBA" id="ARBA00022448"/>
    </source>
</evidence>
<dbReference type="KEGG" id="tot:TOT_020000710"/>
<evidence type="ECO:0000256" key="9">
    <source>
        <dbReference type="SAM" id="Phobius"/>
    </source>
</evidence>
<dbReference type="PANTHER" id="PTHR20772">
    <property type="entry name" value="PROTEIN FMP42"/>
    <property type="match status" value="1"/>
</dbReference>
<feature type="transmembrane region" description="Helical" evidence="9">
    <location>
        <begin position="534"/>
        <end position="555"/>
    </location>
</feature>
<keyword evidence="5" id="KW-0029">Amino-acid transport</keyword>
<proteinExistence type="inferred from homology"/>
<organism evidence="10 11">
    <name type="scientific">Theileria orientalis strain Shintoku</name>
    <dbReference type="NCBI Taxonomy" id="869250"/>
    <lineage>
        <taxon>Eukaryota</taxon>
        <taxon>Sar</taxon>
        <taxon>Alveolata</taxon>
        <taxon>Apicomplexa</taxon>
        <taxon>Aconoidasida</taxon>
        <taxon>Piroplasmida</taxon>
        <taxon>Theileriidae</taxon>
        <taxon>Theileria</taxon>
    </lineage>
</organism>
<feature type="transmembrane region" description="Helical" evidence="9">
    <location>
        <begin position="453"/>
        <end position="470"/>
    </location>
</feature>
<accession>J4DPC3</accession>
<protein>
    <submittedName>
        <fullName evidence="10">Major facilitator superfamily MFS-1 protein</fullName>
    </submittedName>
</protein>
<dbReference type="SUPFAM" id="SSF103473">
    <property type="entry name" value="MFS general substrate transporter"/>
    <property type="match status" value="1"/>
</dbReference>
<keyword evidence="7 9" id="KW-0472">Membrane</keyword>
<evidence type="ECO:0000256" key="7">
    <source>
        <dbReference type="ARBA" id="ARBA00023136"/>
    </source>
</evidence>
<dbReference type="InterPro" id="IPR052599">
    <property type="entry name" value="SLC43A_AATransporter"/>
</dbReference>
<dbReference type="AlphaFoldDB" id="J4DPC3"/>
<feature type="compositionally biased region" description="Polar residues" evidence="8">
    <location>
        <begin position="356"/>
        <end position="375"/>
    </location>
</feature>
<evidence type="ECO:0000256" key="5">
    <source>
        <dbReference type="ARBA" id="ARBA00022970"/>
    </source>
</evidence>
<evidence type="ECO:0000256" key="4">
    <source>
        <dbReference type="ARBA" id="ARBA00022692"/>
    </source>
</evidence>
<feature type="transmembrane region" description="Helical" evidence="9">
    <location>
        <begin position="148"/>
        <end position="170"/>
    </location>
</feature>
<gene>
    <name evidence="10" type="ORF">TOT_020000710</name>
</gene>
<dbReference type="STRING" id="869250.J4DPC3"/>
<name>J4DPC3_THEOR</name>
<dbReference type="RefSeq" id="XP_009690755.1">
    <property type="nucleotide sequence ID" value="XM_009692460.1"/>
</dbReference>
<comment type="similarity">
    <text evidence="2">Belongs to the SLC43A transporter (TC 2.A.1.44) family.</text>
</comment>
<dbReference type="OrthoDB" id="330047at2759"/>
<dbReference type="GeneID" id="20714837"/>